<comment type="caution">
    <text evidence="1">The sequence shown here is derived from an EMBL/GenBank/DDBJ whole genome shotgun (WGS) entry which is preliminary data.</text>
</comment>
<dbReference type="AlphaFoldDB" id="A0AAV1VMB1"/>
<dbReference type="EMBL" id="CAKLBY020000378">
    <property type="protein sequence ID" value="CAK7947393.1"/>
    <property type="molecule type" value="Genomic_DNA"/>
</dbReference>
<evidence type="ECO:0000313" key="2">
    <source>
        <dbReference type="Proteomes" id="UP001162060"/>
    </source>
</evidence>
<evidence type="ECO:0000313" key="1">
    <source>
        <dbReference type="EMBL" id="CAK7947393.1"/>
    </source>
</evidence>
<sequence>MPRYKSCVYKIARKIDKKSFSKPQVATGISAHERMLNGPDYWFHTELTNHGPIAGACGGDNRPAVVIVTYSR</sequence>
<organism evidence="1 2">
    <name type="scientific">Peronospora matthiolae</name>
    <dbReference type="NCBI Taxonomy" id="2874970"/>
    <lineage>
        <taxon>Eukaryota</taxon>
        <taxon>Sar</taxon>
        <taxon>Stramenopiles</taxon>
        <taxon>Oomycota</taxon>
        <taxon>Peronosporomycetes</taxon>
        <taxon>Peronosporales</taxon>
        <taxon>Peronosporaceae</taxon>
        <taxon>Peronospora</taxon>
    </lineage>
</organism>
<dbReference type="Proteomes" id="UP001162060">
    <property type="component" value="Unassembled WGS sequence"/>
</dbReference>
<accession>A0AAV1VMB1</accession>
<name>A0AAV1VMB1_9STRA</name>
<reference evidence="1" key="1">
    <citation type="submission" date="2024-01" db="EMBL/GenBank/DDBJ databases">
        <authorList>
            <person name="Webb A."/>
        </authorList>
    </citation>
    <scope>NUCLEOTIDE SEQUENCE</scope>
    <source>
        <strain evidence="1">Pm1</strain>
    </source>
</reference>
<proteinExistence type="predicted"/>
<gene>
    <name evidence="1" type="ORF">PM001_LOCUS32543</name>
</gene>
<protein>
    <submittedName>
        <fullName evidence="1">Uncharacterized protein</fullName>
    </submittedName>
</protein>